<feature type="compositionally biased region" description="Low complexity" evidence="1">
    <location>
        <begin position="1105"/>
        <end position="1124"/>
    </location>
</feature>
<name>A0AAD8HWR2_9APIA</name>
<gene>
    <name evidence="3" type="ORF">POM88_030899</name>
</gene>
<feature type="compositionally biased region" description="Basic and acidic residues" evidence="1">
    <location>
        <begin position="1928"/>
        <end position="1943"/>
    </location>
</feature>
<evidence type="ECO:0000256" key="1">
    <source>
        <dbReference type="SAM" id="MobiDB-lite"/>
    </source>
</evidence>
<dbReference type="InterPro" id="IPR000082">
    <property type="entry name" value="SEA_dom"/>
</dbReference>
<reference evidence="3" key="1">
    <citation type="submission" date="2023-02" db="EMBL/GenBank/DDBJ databases">
        <title>Genome of toxic invasive species Heracleum sosnowskyi carries increased number of genes despite the absence of recent whole-genome duplications.</title>
        <authorList>
            <person name="Schelkunov M."/>
            <person name="Shtratnikova V."/>
            <person name="Makarenko M."/>
            <person name="Klepikova A."/>
            <person name="Omelchenko D."/>
            <person name="Novikova G."/>
            <person name="Obukhova E."/>
            <person name="Bogdanov V."/>
            <person name="Penin A."/>
            <person name="Logacheva M."/>
        </authorList>
    </citation>
    <scope>NUCLEOTIDE SEQUENCE</scope>
    <source>
        <strain evidence="3">Hsosn_3</strain>
        <tissue evidence="3">Leaf</tissue>
    </source>
</reference>
<feature type="compositionally biased region" description="Polar residues" evidence="1">
    <location>
        <begin position="2065"/>
        <end position="2078"/>
    </location>
</feature>
<dbReference type="PANTHER" id="PTHR48429">
    <property type="entry name" value="AGENET DOMAIN-CONTAINING PROTEIN"/>
    <property type="match status" value="1"/>
</dbReference>
<keyword evidence="4" id="KW-1185">Reference proteome</keyword>
<feature type="region of interest" description="Disordered" evidence="1">
    <location>
        <begin position="1877"/>
        <end position="1970"/>
    </location>
</feature>
<feature type="compositionally biased region" description="Basic residues" evidence="1">
    <location>
        <begin position="2092"/>
        <end position="2103"/>
    </location>
</feature>
<comment type="caution">
    <text evidence="3">The sequence shown here is derived from an EMBL/GenBank/DDBJ whole genome shotgun (WGS) entry which is preliminary data.</text>
</comment>
<accession>A0AAD8HWR2</accession>
<feature type="compositionally biased region" description="Polar residues" evidence="1">
    <location>
        <begin position="960"/>
        <end position="969"/>
    </location>
</feature>
<feature type="region of interest" description="Disordered" evidence="1">
    <location>
        <begin position="1332"/>
        <end position="1372"/>
    </location>
</feature>
<feature type="region of interest" description="Disordered" evidence="1">
    <location>
        <begin position="920"/>
        <end position="969"/>
    </location>
</feature>
<dbReference type="InterPro" id="IPR055274">
    <property type="entry name" value="SWO1"/>
</dbReference>
<feature type="region of interest" description="Disordered" evidence="1">
    <location>
        <begin position="1078"/>
        <end position="1124"/>
    </location>
</feature>
<sequence length="2103" mass="226571">MDYDNDDSQDHSHWLSGEKSSKPLSVLRPYDLPKFDFDDNLQTQLEFDTLVENEVFLGISTQEDNQWIGDISRASSGIEFISSAAESCSISRRNNVWFEATSSESVEMLLKAVGQEDGVLGGVIEEAYAGNELGSLVTEMEPILKHDDEVEDILTQPALPLNIVMDGPEGSALTDNPKVVSTSDAQRDDPAYCGISGEIESNLAGMVVNEENLEPDRKCDDADRREVENSIIQSPTDHTKEPSSVSGVHLEMVNIENASSVTHSVISNSGEIIDQENRDQVTDISAESVGALLVDNSEGVVEHNGQSTESTMVDEILSGTTDKTSADGGEYPHCVDAVAESLIEKKVEVYTTTSQEHLESPIKVDSHLCKEYVDNMTSKEFSQHCKSVVCSEGCEPLCEDSPAVCQGDRSPNEKAIEAEDMEPVPLATPELKMGSVEDYNRLSNRVVSLESQNIVICSNEVEASYCPEIEMDSEDGKDKFLEKNHQRDTNVSLVASVFLDHESGKQDVGSTEIPVGLSSLTSICSSAELLMEQSLNKSLIPEGCQSPHALGEAVKPKDKDINYQEGVECKVVGSLHSDKCSEEKVINPQSYESSGTKEQAEEASFNEQASPVVGVNSVDNDRTYAAETEGHEDTDLSCPKNSLELAPGLKPVNEYDKASQSDQEATEASTECSEKPELCSVSVVLTKKPVDVTAAAADSDNNNDISLPEPEVFEPASMDINAKAALVEAPEAMSVSVAEPCLDHRRNDHEGIVASETQITEQIGPSTKDGSQASVHIAGLSTYGYDGMNEDGGDPLYSIEDNCEGRKLEIKKTTNDSFPQVKSLDADGTITTVLFPPENETTRESSSFTFDVRPSSASYEGKYGGGCLPFPSIQVEKVHMDNKRSPLTPNSTQMVPEVSHETPQAPVVIGEKAHIGVKVTPERKTKRASGKTTVRSAKKGNNVKEATSGSQSDKVDRSPVSINTTRTGQPLQFKELKPCSDVARSGTKPLALLPIPTSNLPDLNTSVATAAYIQQPFTDLQQVQLRAQIFVYGSLIQESAPDEACMISAFGQPEGGGNVWGPAWRACVERVLLRKSHSTNMGTPIPSGGKASGHRAKHSALQNKIPPSTSGRSSSKSIPSPAVSPIIPSSSPLWNVSTPCGGLQSSGMPSHQPLNPLHSHQVPGTRNLVGHTPSWPSQSPLSSTWIASPQISASDTNAGFSLLPNIEPVKPIPAKDSSVPSFPGMNIELLPAVARDSSGTAVSTGASQHETSKVATIPRSADSKPRKRKKVLASEGSGQIQLLALNQGASVWPPGVNSQFSPVPEIGSQKLLIPQCRTESVQTAAASSLFSTSVSVTAPDRSESVSSPSKGNRLNRVDENPEKSVIPGETSSTVEEAKLHAETAAAHAAKAFSHYHDIWSQLTKQKDSGVITDVEAKLASSAVAITAATSVARAAAAAAMIASNVAVQAKLMADERGDGSVYPSSIIAVAREAAKKRVEAASAASKHAENLDAIVKAAELAAEAVSQAGKILSVGGPLPLSELKKLAPVGSEWSTDKSIVDCDQPKAFTIELFNFSAEEPNGGPSGMESKKTGKFPSLKNGSFRAQRGGRESELAKTTSFVPEEEAGLRSFSAISDNARANADGPSIGNGMKEGCLVEVFKDGGNYKAAWYLATILELKDGNTFLCYTDLQAEDGTGNLKEWVPLQGEYISMPTIRIAHPVTSTRFDGKSRKRKAAVVDYSWLVGDRVDVWMHDCWREGVVKEKSKDDETTLTIDIPALGDTSIARAWQLRPTLTWQDGKWTEWSSPRLHSPSQGHVPQEKRMRLGSPVEAKGQEKISIGIDLVESRKHGEPSMLPIAENEKEFNIGKNTMQKNRQVSRKTLRTGLQKESSRVVFGVPKPGKKRKFMDVGKHSDSDQSRKNMKTGDSVKSARSMTLEVSGSRGWKNSAKIDLKEKQVAEDKPKGFSFGKPPIASGRTRPRKDNNLTFTKSSRAATVTDRISDDAISSEENNTCQDNLLEFGSVSDSQDTSEGQPLVAPKKGSSSYVRIERHNKGKSVPFGGRMGKKSELQEELVPEFVEPRRSNRTIQPTSRLLEGLQSSLSITKIPFSSSRSHKSQSRKHQG</sequence>
<organism evidence="3 4">
    <name type="scientific">Heracleum sosnowskyi</name>
    <dbReference type="NCBI Taxonomy" id="360622"/>
    <lineage>
        <taxon>Eukaryota</taxon>
        <taxon>Viridiplantae</taxon>
        <taxon>Streptophyta</taxon>
        <taxon>Embryophyta</taxon>
        <taxon>Tracheophyta</taxon>
        <taxon>Spermatophyta</taxon>
        <taxon>Magnoliopsida</taxon>
        <taxon>eudicotyledons</taxon>
        <taxon>Gunneridae</taxon>
        <taxon>Pentapetalae</taxon>
        <taxon>asterids</taxon>
        <taxon>campanulids</taxon>
        <taxon>Apiales</taxon>
        <taxon>Apiaceae</taxon>
        <taxon>Apioideae</taxon>
        <taxon>apioid superclade</taxon>
        <taxon>Tordylieae</taxon>
        <taxon>Tordyliinae</taxon>
        <taxon>Heracleum</taxon>
    </lineage>
</organism>
<feature type="compositionally biased region" description="Polar residues" evidence="1">
    <location>
        <begin position="2003"/>
        <end position="2012"/>
    </location>
</feature>
<dbReference type="Pfam" id="PF05641">
    <property type="entry name" value="Agenet"/>
    <property type="match status" value="1"/>
</dbReference>
<feature type="region of interest" description="Disordered" evidence="1">
    <location>
        <begin position="2002"/>
        <end position="2024"/>
    </location>
</feature>
<feature type="compositionally biased region" description="Basic and acidic residues" evidence="1">
    <location>
        <begin position="619"/>
        <end position="634"/>
    </location>
</feature>
<evidence type="ECO:0000259" key="2">
    <source>
        <dbReference type="PROSITE" id="PS50024"/>
    </source>
</evidence>
<reference evidence="3" key="2">
    <citation type="submission" date="2023-05" db="EMBL/GenBank/DDBJ databases">
        <authorList>
            <person name="Schelkunov M.I."/>
        </authorList>
    </citation>
    <scope>NUCLEOTIDE SEQUENCE</scope>
    <source>
        <strain evidence="3">Hsosn_3</strain>
        <tissue evidence="3">Leaf</tissue>
    </source>
</reference>
<feature type="compositionally biased region" description="Basic and acidic residues" evidence="1">
    <location>
        <begin position="1886"/>
        <end position="1899"/>
    </location>
</feature>
<feature type="region of interest" description="Disordered" evidence="1">
    <location>
        <begin position="2084"/>
        <end position="2103"/>
    </location>
</feature>
<dbReference type="SMART" id="SM00743">
    <property type="entry name" value="Agenet"/>
    <property type="match status" value="2"/>
</dbReference>
<feature type="region of interest" description="Disordered" evidence="1">
    <location>
        <begin position="582"/>
        <end position="648"/>
    </location>
</feature>
<feature type="compositionally biased region" description="Polar residues" evidence="1">
    <location>
        <begin position="587"/>
        <end position="597"/>
    </location>
</feature>
<feature type="region of interest" description="Disordered" evidence="1">
    <location>
        <begin position="1559"/>
        <end position="1599"/>
    </location>
</feature>
<dbReference type="InterPro" id="IPR014002">
    <property type="entry name" value="Agenet_dom_plant"/>
</dbReference>
<dbReference type="EMBL" id="JAUIZM010000007">
    <property type="protein sequence ID" value="KAK1374706.1"/>
    <property type="molecule type" value="Genomic_DNA"/>
</dbReference>
<protein>
    <recommendedName>
        <fullName evidence="2">SEA domain-containing protein</fullName>
    </recommendedName>
</protein>
<proteinExistence type="predicted"/>
<dbReference type="PROSITE" id="PS50024">
    <property type="entry name" value="SEA"/>
    <property type="match status" value="1"/>
</dbReference>
<dbReference type="Proteomes" id="UP001237642">
    <property type="component" value="Unassembled WGS sequence"/>
</dbReference>
<dbReference type="InterPro" id="IPR008395">
    <property type="entry name" value="Agenet-like_dom"/>
</dbReference>
<evidence type="ECO:0000313" key="3">
    <source>
        <dbReference type="EMBL" id="KAK1374706.1"/>
    </source>
</evidence>
<feature type="region of interest" description="Disordered" evidence="1">
    <location>
        <begin position="2056"/>
        <end position="2078"/>
    </location>
</feature>
<evidence type="ECO:0000313" key="4">
    <source>
        <dbReference type="Proteomes" id="UP001237642"/>
    </source>
</evidence>
<feature type="domain" description="SEA" evidence="2">
    <location>
        <begin position="2073"/>
        <end position="2103"/>
    </location>
</feature>
<dbReference type="PANTHER" id="PTHR48429:SF1">
    <property type="entry name" value="AGENET DOMAIN-CONTAINING PROTEIN"/>
    <property type="match status" value="1"/>
</dbReference>